<dbReference type="EMBL" id="FPHQ01000130">
    <property type="protein sequence ID" value="SFV76666.1"/>
    <property type="molecule type" value="Genomic_DNA"/>
</dbReference>
<name>A0A1W1D8C2_9ZZZZ</name>
<organism evidence="1">
    <name type="scientific">hydrothermal vent metagenome</name>
    <dbReference type="NCBI Taxonomy" id="652676"/>
    <lineage>
        <taxon>unclassified sequences</taxon>
        <taxon>metagenomes</taxon>
        <taxon>ecological metagenomes</taxon>
    </lineage>
</organism>
<gene>
    <name evidence="1" type="ORF">MNB_SUP05-10-814</name>
</gene>
<accession>A0A1W1D8C2</accession>
<protein>
    <submittedName>
        <fullName evidence="1">Uncharacterized protein</fullName>
    </submittedName>
</protein>
<dbReference type="AlphaFoldDB" id="A0A1W1D8C2"/>
<proteinExistence type="predicted"/>
<reference evidence="1" key="1">
    <citation type="submission" date="2016-10" db="EMBL/GenBank/DDBJ databases">
        <authorList>
            <person name="de Groot N.N."/>
        </authorList>
    </citation>
    <scope>NUCLEOTIDE SEQUENCE</scope>
</reference>
<evidence type="ECO:0000313" key="1">
    <source>
        <dbReference type="EMBL" id="SFV76666.1"/>
    </source>
</evidence>
<sequence length="88" mass="9807">MIALNSYIELSKEKTDVEAQGLVLAQALSAAFGIDGVEVSERLLPMIQNPSVEFERGASDANNAYDMILENNSDAFLEFNNNIRHLYR</sequence>